<feature type="domain" description="PPIase FKBP-type" evidence="7">
    <location>
        <begin position="224"/>
        <end position="331"/>
    </location>
</feature>
<feature type="domain" description="PPIase FKBP-type" evidence="7">
    <location>
        <begin position="76"/>
        <end position="166"/>
    </location>
</feature>
<evidence type="ECO:0000256" key="4">
    <source>
        <dbReference type="ARBA" id="ARBA00023110"/>
    </source>
</evidence>
<dbReference type="GO" id="GO:0016853">
    <property type="term" value="F:isomerase activity"/>
    <property type="evidence" value="ECO:0007669"/>
    <property type="project" value="UniProtKB-KW"/>
</dbReference>
<keyword evidence="9" id="KW-1185">Reference proteome</keyword>
<evidence type="ECO:0000256" key="3">
    <source>
        <dbReference type="ARBA" id="ARBA00013194"/>
    </source>
</evidence>
<dbReference type="InterPro" id="IPR046357">
    <property type="entry name" value="PPIase_dom_sf"/>
</dbReference>
<dbReference type="SUPFAM" id="SSF54534">
    <property type="entry name" value="FKBP-like"/>
    <property type="match status" value="2"/>
</dbReference>
<evidence type="ECO:0000256" key="6">
    <source>
        <dbReference type="PROSITE-ProRule" id="PRU00277"/>
    </source>
</evidence>
<comment type="similarity">
    <text evidence="2">Belongs to the FKBP-type PPIase family.</text>
</comment>
<evidence type="ECO:0000256" key="2">
    <source>
        <dbReference type="ARBA" id="ARBA00006577"/>
    </source>
</evidence>
<dbReference type="PANTHER" id="PTHR43811">
    <property type="entry name" value="FKBP-TYPE PEPTIDYL-PROLYL CIS-TRANS ISOMERASE FKPA"/>
    <property type="match status" value="1"/>
</dbReference>
<gene>
    <name evidence="8" type="ORF">N7E81_14825</name>
</gene>
<dbReference type="InterPro" id="IPR001179">
    <property type="entry name" value="PPIase_FKBP_dom"/>
</dbReference>
<dbReference type="Pfam" id="PF00254">
    <property type="entry name" value="FKBP_C"/>
    <property type="match status" value="2"/>
</dbReference>
<dbReference type="EMBL" id="CP106735">
    <property type="protein sequence ID" value="UXX78633.1"/>
    <property type="molecule type" value="Genomic_DNA"/>
</dbReference>
<protein>
    <recommendedName>
        <fullName evidence="3 6">peptidylprolyl isomerase</fullName>
        <ecNumber evidence="3 6">5.2.1.8</ecNumber>
    </recommendedName>
</protein>
<dbReference type="RefSeq" id="WP_263050378.1">
    <property type="nucleotide sequence ID" value="NZ_CP106735.1"/>
</dbReference>
<keyword evidence="5 6" id="KW-0413">Isomerase</keyword>
<comment type="catalytic activity">
    <reaction evidence="1 6">
        <text>[protein]-peptidylproline (omega=180) = [protein]-peptidylproline (omega=0)</text>
        <dbReference type="Rhea" id="RHEA:16237"/>
        <dbReference type="Rhea" id="RHEA-COMP:10747"/>
        <dbReference type="Rhea" id="RHEA-COMP:10748"/>
        <dbReference type="ChEBI" id="CHEBI:83833"/>
        <dbReference type="ChEBI" id="CHEBI:83834"/>
        <dbReference type="EC" id="5.2.1.8"/>
    </reaction>
</comment>
<reference evidence="8" key="1">
    <citation type="submission" date="2022-10" db="EMBL/GenBank/DDBJ databases">
        <title>Comparative genomics and taxonomic characterization of three novel marine species of genus Reichenbachiella exhibiting antioxidant and polysaccharide degradation activities.</title>
        <authorList>
            <person name="Muhammad N."/>
            <person name="Lee Y.-J."/>
            <person name="Ko J."/>
            <person name="Kim S.-G."/>
        </authorList>
    </citation>
    <scope>NUCLEOTIDE SEQUENCE</scope>
    <source>
        <strain evidence="8">Wsw4-B4</strain>
    </source>
</reference>
<evidence type="ECO:0000313" key="8">
    <source>
        <dbReference type="EMBL" id="UXX78633.1"/>
    </source>
</evidence>
<sequence>MIFNLNRICILIGFCISLTLVGCSDDDAGSSDLLYADQEKIEAYLAENNLTATKDDSGIYYTIVTENPTGDTQANGKILSIFYSAKVMGGSGYDARVKNTHDSLLLKQGVNAVYPVGLDLGLAKMKVGETFIFYIPSTLGYGDYSFSSLIPSHAILEIEVELVAIQNESDVLAVELDAINAYIVSEDLNNTTAHPLDPVEYASSDQIYYKRQQAGTANATVKNNELVSINYVGSGLDGTEFDRRTGANIFEYTFGSGEVITGLDAGVGMMEKGESALIILPSHKAYGESVGLVIPQADKQEFVALEIIPQYATKVKPYQIVTFEVNLLNNP</sequence>
<keyword evidence="4 6" id="KW-0697">Rotamase</keyword>
<name>A0ABY6D0P1_9BACT</name>
<dbReference type="PROSITE" id="PS50059">
    <property type="entry name" value="FKBP_PPIASE"/>
    <property type="match status" value="2"/>
</dbReference>
<dbReference type="Gene3D" id="3.10.50.40">
    <property type="match status" value="2"/>
</dbReference>
<proteinExistence type="inferred from homology"/>
<dbReference type="PANTHER" id="PTHR43811:SF19">
    <property type="entry name" value="39 KDA FK506-BINDING NUCLEAR PROTEIN"/>
    <property type="match status" value="1"/>
</dbReference>
<dbReference type="Proteomes" id="UP001062165">
    <property type="component" value="Chromosome"/>
</dbReference>
<dbReference type="EC" id="5.2.1.8" evidence="3 6"/>
<evidence type="ECO:0000256" key="1">
    <source>
        <dbReference type="ARBA" id="ARBA00000971"/>
    </source>
</evidence>
<organism evidence="8 9">
    <name type="scientific">Reichenbachiella carrageenanivorans</name>
    <dbReference type="NCBI Taxonomy" id="2979869"/>
    <lineage>
        <taxon>Bacteria</taxon>
        <taxon>Pseudomonadati</taxon>
        <taxon>Bacteroidota</taxon>
        <taxon>Cytophagia</taxon>
        <taxon>Cytophagales</taxon>
        <taxon>Reichenbachiellaceae</taxon>
        <taxon>Reichenbachiella</taxon>
    </lineage>
</organism>
<evidence type="ECO:0000259" key="7">
    <source>
        <dbReference type="PROSITE" id="PS50059"/>
    </source>
</evidence>
<evidence type="ECO:0000256" key="5">
    <source>
        <dbReference type="ARBA" id="ARBA00023235"/>
    </source>
</evidence>
<evidence type="ECO:0000313" key="9">
    <source>
        <dbReference type="Proteomes" id="UP001062165"/>
    </source>
</evidence>
<dbReference type="PROSITE" id="PS51257">
    <property type="entry name" value="PROKAR_LIPOPROTEIN"/>
    <property type="match status" value="1"/>
</dbReference>
<accession>A0ABY6D0P1</accession>